<feature type="non-terminal residue" evidence="2">
    <location>
        <position position="54"/>
    </location>
</feature>
<evidence type="ECO:0000256" key="1">
    <source>
        <dbReference type="SAM" id="MobiDB-lite"/>
    </source>
</evidence>
<keyword evidence="3" id="KW-1185">Reference proteome</keyword>
<sequence>MWGRCRVFIGEVVHDGWWNDLRQRRQRTTAVVPASKSSRASSAAAPGPVPTPRQ</sequence>
<feature type="region of interest" description="Disordered" evidence="1">
    <location>
        <begin position="29"/>
        <end position="54"/>
    </location>
</feature>
<evidence type="ECO:0000313" key="2">
    <source>
        <dbReference type="EMBL" id="CAB0017662.1"/>
    </source>
</evidence>
<organism evidence="2 3">
    <name type="scientific">Nesidiocoris tenuis</name>
    <dbReference type="NCBI Taxonomy" id="355587"/>
    <lineage>
        <taxon>Eukaryota</taxon>
        <taxon>Metazoa</taxon>
        <taxon>Ecdysozoa</taxon>
        <taxon>Arthropoda</taxon>
        <taxon>Hexapoda</taxon>
        <taxon>Insecta</taxon>
        <taxon>Pterygota</taxon>
        <taxon>Neoptera</taxon>
        <taxon>Paraneoptera</taxon>
        <taxon>Hemiptera</taxon>
        <taxon>Heteroptera</taxon>
        <taxon>Panheteroptera</taxon>
        <taxon>Cimicomorpha</taxon>
        <taxon>Miridae</taxon>
        <taxon>Dicyphina</taxon>
        <taxon>Nesidiocoris</taxon>
    </lineage>
</organism>
<feature type="compositionally biased region" description="Low complexity" evidence="1">
    <location>
        <begin position="30"/>
        <end position="46"/>
    </location>
</feature>
<protein>
    <submittedName>
        <fullName evidence="2">Uncharacterized protein</fullName>
    </submittedName>
</protein>
<name>A0A6H5HN31_9HEMI</name>
<reference evidence="2 3" key="1">
    <citation type="submission" date="2020-02" db="EMBL/GenBank/DDBJ databases">
        <authorList>
            <person name="Ferguson B K."/>
        </authorList>
    </citation>
    <scope>NUCLEOTIDE SEQUENCE [LARGE SCALE GENOMIC DNA]</scope>
</reference>
<dbReference type="AlphaFoldDB" id="A0A6H5HN31"/>
<proteinExistence type="predicted"/>
<gene>
    <name evidence="2" type="ORF">NTEN_LOCUS21632</name>
</gene>
<dbReference type="EMBL" id="CADCXU010031811">
    <property type="protein sequence ID" value="CAB0017662.1"/>
    <property type="molecule type" value="Genomic_DNA"/>
</dbReference>
<evidence type="ECO:0000313" key="3">
    <source>
        <dbReference type="Proteomes" id="UP000479000"/>
    </source>
</evidence>
<dbReference type="Proteomes" id="UP000479000">
    <property type="component" value="Unassembled WGS sequence"/>
</dbReference>
<accession>A0A6H5HN31</accession>